<evidence type="ECO:0000256" key="6">
    <source>
        <dbReference type="ARBA" id="ARBA00023102"/>
    </source>
</evidence>
<dbReference type="InterPro" id="IPR010140">
    <property type="entry name" value="Histidinol_P_phosphatase_HisJ"/>
</dbReference>
<dbReference type="EMBL" id="LECW02000005">
    <property type="protein sequence ID" value="KRT94701.1"/>
    <property type="molecule type" value="Genomic_DNA"/>
</dbReference>
<dbReference type="GO" id="GO:0004401">
    <property type="term" value="F:histidinol-phosphatase activity"/>
    <property type="evidence" value="ECO:0007669"/>
    <property type="project" value="UniProtKB-UniRule"/>
</dbReference>
<dbReference type="STRING" id="1664069.BGLY_3491"/>
<evidence type="ECO:0000256" key="5">
    <source>
        <dbReference type="ARBA" id="ARBA00022801"/>
    </source>
</evidence>
<dbReference type="SUPFAM" id="SSF89550">
    <property type="entry name" value="PHP domain-like"/>
    <property type="match status" value="1"/>
</dbReference>
<name>A0A0T6BSR1_9BACI</name>
<evidence type="ECO:0000256" key="2">
    <source>
        <dbReference type="ARBA" id="ARBA00009152"/>
    </source>
</evidence>
<dbReference type="InterPro" id="IPR016195">
    <property type="entry name" value="Pol/histidinol_Pase-like"/>
</dbReference>
<comment type="caution">
    <text evidence="10">The sequence shown here is derived from an EMBL/GenBank/DDBJ whole genome shotgun (WGS) entry which is preliminary data.</text>
</comment>
<evidence type="ECO:0000313" key="13">
    <source>
        <dbReference type="Proteomes" id="UP001341297"/>
    </source>
</evidence>
<reference evidence="10 12" key="1">
    <citation type="journal article" date="2015" name="Int. J. Syst. Evol. Microbiol.">
        <title>Bacillus glycinifermentans sp. nov., isolated from fermented soybean paste.</title>
        <authorList>
            <person name="Kim S.J."/>
            <person name="Dunlap C.A."/>
            <person name="Kwon S.W."/>
            <person name="Rooney A.P."/>
        </authorList>
    </citation>
    <scope>NUCLEOTIDE SEQUENCE [LARGE SCALE GENOMIC DNA]</scope>
    <source>
        <strain evidence="10 12">GO-13</strain>
    </source>
</reference>
<dbReference type="NCBIfam" id="TIGR01856">
    <property type="entry name" value="hisJ_fam"/>
    <property type="match status" value="1"/>
</dbReference>
<dbReference type="CDD" id="cd12110">
    <property type="entry name" value="PHP_HisPPase_Hisj_like"/>
    <property type="match status" value="1"/>
</dbReference>
<evidence type="ECO:0000256" key="8">
    <source>
        <dbReference type="RuleBase" id="RU366003"/>
    </source>
</evidence>
<dbReference type="NCBIfam" id="NF005996">
    <property type="entry name" value="PRK08123.1"/>
    <property type="match status" value="1"/>
</dbReference>
<keyword evidence="5 8" id="KW-0378">Hydrolase</keyword>
<organism evidence="10 12">
    <name type="scientific">Bacillus glycinifermentans</name>
    <dbReference type="NCBI Taxonomy" id="1664069"/>
    <lineage>
        <taxon>Bacteria</taxon>
        <taxon>Bacillati</taxon>
        <taxon>Bacillota</taxon>
        <taxon>Bacilli</taxon>
        <taxon>Bacillales</taxon>
        <taxon>Bacillaceae</taxon>
        <taxon>Bacillus</taxon>
    </lineage>
</organism>
<proteinExistence type="inferred from homology"/>
<dbReference type="Pfam" id="PF02811">
    <property type="entry name" value="PHP"/>
    <property type="match status" value="1"/>
</dbReference>
<sequence>MLKRDGHVHSPFCPHGSKDEFRQYIEELCKKGFHSVTFTEHAPLPPSFVDPTPGKDSAMPMASLERYLKSLTALKKEYEGQIDILIGLEVDYIRAFEREIQSFLDDFGPVLDDGILSVHFLPAGESHICLDYDDAAFQQLIRHYGTIEEVYLAYYQEIFSSIVSSLGVFKPKRIGHLTLIKKFVKLFPYTMSEKVRQSVSSCLTEAAARGLELDFNTSGLRKPHAGDIYLEKWMIEEAKQKNIPLVYGSDAHQAKDAGFGYERFEHIVK</sequence>
<comment type="similarity">
    <text evidence="2 8">Belongs to the PHP hydrolase family. HisK subfamily.</text>
</comment>
<protein>
    <recommendedName>
        <fullName evidence="3 8">Histidinol-phosphatase</fullName>
        <shortName evidence="8">HolPase</shortName>
        <ecNumber evidence="3 8">3.1.3.15</ecNumber>
    </recommendedName>
</protein>
<dbReference type="EC" id="3.1.3.15" evidence="3 8"/>
<evidence type="ECO:0000313" key="10">
    <source>
        <dbReference type="EMBL" id="KRT94701.1"/>
    </source>
</evidence>
<dbReference type="PANTHER" id="PTHR21039">
    <property type="entry name" value="HISTIDINOL PHOSPHATASE-RELATED"/>
    <property type="match status" value="1"/>
</dbReference>
<dbReference type="PANTHER" id="PTHR21039:SF0">
    <property type="entry name" value="HISTIDINOL-PHOSPHATASE"/>
    <property type="match status" value="1"/>
</dbReference>
<dbReference type="Proteomes" id="UP000036168">
    <property type="component" value="Unassembled WGS sequence"/>
</dbReference>
<reference evidence="11 13" key="3">
    <citation type="submission" date="2023-03" db="EMBL/GenBank/DDBJ databases">
        <title>Agriculturally important microbes genome sequencing.</title>
        <authorList>
            <person name="Dunlap C."/>
        </authorList>
    </citation>
    <scope>NUCLEOTIDE SEQUENCE [LARGE SCALE GENOMIC DNA]</scope>
    <source>
        <strain evidence="11 13">CBP-3203</strain>
    </source>
</reference>
<evidence type="ECO:0000256" key="1">
    <source>
        <dbReference type="ARBA" id="ARBA00004970"/>
    </source>
</evidence>
<dbReference type="InterPro" id="IPR004013">
    <property type="entry name" value="PHP_dom"/>
</dbReference>
<dbReference type="Proteomes" id="UP001341297">
    <property type="component" value="Unassembled WGS sequence"/>
</dbReference>
<comment type="pathway">
    <text evidence="1 8">Amino-acid biosynthesis; L-histidine biosynthesis; L-histidine from 5-phospho-alpha-D-ribose 1-diphosphate: step 8/9.</text>
</comment>
<dbReference type="EMBL" id="JARRTL010000010">
    <property type="protein sequence ID" value="MEC0485619.1"/>
    <property type="molecule type" value="Genomic_DNA"/>
</dbReference>
<evidence type="ECO:0000256" key="4">
    <source>
        <dbReference type="ARBA" id="ARBA00022605"/>
    </source>
</evidence>
<keyword evidence="4 8" id="KW-0028">Amino-acid biosynthesis</keyword>
<dbReference type="GO" id="GO:0005737">
    <property type="term" value="C:cytoplasm"/>
    <property type="evidence" value="ECO:0007669"/>
    <property type="project" value="TreeGrafter"/>
</dbReference>
<dbReference type="UniPathway" id="UPA00031">
    <property type="reaction ID" value="UER00013"/>
</dbReference>
<dbReference type="OrthoDB" id="9775255at2"/>
<evidence type="ECO:0000256" key="3">
    <source>
        <dbReference type="ARBA" id="ARBA00013085"/>
    </source>
</evidence>
<dbReference type="RefSeq" id="WP_048356202.1">
    <property type="nucleotide sequence ID" value="NZ_CP023481.1"/>
</dbReference>
<evidence type="ECO:0000313" key="11">
    <source>
        <dbReference type="EMBL" id="MEC0485619.1"/>
    </source>
</evidence>
<keyword evidence="6 8" id="KW-0368">Histidine biosynthesis</keyword>
<comment type="catalytic activity">
    <reaction evidence="7 8">
        <text>L-histidinol phosphate + H2O = L-histidinol + phosphate</text>
        <dbReference type="Rhea" id="RHEA:14465"/>
        <dbReference type="ChEBI" id="CHEBI:15377"/>
        <dbReference type="ChEBI" id="CHEBI:43474"/>
        <dbReference type="ChEBI" id="CHEBI:57699"/>
        <dbReference type="ChEBI" id="CHEBI:57980"/>
        <dbReference type="EC" id="3.1.3.15"/>
    </reaction>
</comment>
<accession>A0A0T6BSR1</accession>
<dbReference type="GO" id="GO:0000105">
    <property type="term" value="P:L-histidine biosynthetic process"/>
    <property type="evidence" value="ECO:0007669"/>
    <property type="project" value="UniProtKB-UniRule"/>
</dbReference>
<dbReference type="AlphaFoldDB" id="A0A0T6BSR1"/>
<evidence type="ECO:0000256" key="7">
    <source>
        <dbReference type="ARBA" id="ARBA00049158"/>
    </source>
</evidence>
<keyword evidence="13" id="KW-1185">Reference proteome</keyword>
<feature type="domain" description="PHP" evidence="9">
    <location>
        <begin position="5"/>
        <end position="218"/>
    </location>
</feature>
<evidence type="ECO:0000259" key="9">
    <source>
        <dbReference type="Pfam" id="PF02811"/>
    </source>
</evidence>
<evidence type="ECO:0000313" key="12">
    <source>
        <dbReference type="Proteomes" id="UP000036168"/>
    </source>
</evidence>
<gene>
    <name evidence="11" type="primary">hisJ</name>
    <name evidence="10" type="ORF">AB447_213680</name>
    <name evidence="11" type="ORF">P8828_12320</name>
</gene>
<dbReference type="Gene3D" id="3.20.20.140">
    <property type="entry name" value="Metal-dependent hydrolases"/>
    <property type="match status" value="1"/>
</dbReference>
<reference evidence="10" key="2">
    <citation type="submission" date="2015-10" db="EMBL/GenBank/DDBJ databases">
        <authorList>
            <person name="Gilbert D.G."/>
        </authorList>
    </citation>
    <scope>NUCLEOTIDE SEQUENCE</scope>
    <source>
        <strain evidence="10">GO-13</strain>
    </source>
</reference>